<keyword evidence="8" id="KW-1185">Reference proteome</keyword>
<accession>A0ABW0Z9C8</accession>
<evidence type="ECO:0008006" key="9">
    <source>
        <dbReference type="Google" id="ProtNLM"/>
    </source>
</evidence>
<evidence type="ECO:0000256" key="6">
    <source>
        <dbReference type="SAM" id="Phobius"/>
    </source>
</evidence>
<feature type="transmembrane region" description="Helical" evidence="6">
    <location>
        <begin position="20"/>
        <end position="41"/>
    </location>
</feature>
<name>A0ABW0Z9C8_9ACTN</name>
<feature type="transmembrane region" description="Helical" evidence="6">
    <location>
        <begin position="150"/>
        <end position="172"/>
    </location>
</feature>
<feature type="transmembrane region" description="Helical" evidence="6">
    <location>
        <begin position="117"/>
        <end position="138"/>
    </location>
</feature>
<comment type="subcellular location">
    <subcellularLocation>
        <location evidence="1">Cell membrane</location>
        <topology evidence="1">Multi-pass membrane protein</topology>
    </subcellularLocation>
</comment>
<dbReference type="PANTHER" id="PTHR30250:SF26">
    <property type="entry name" value="PSMA PROTEIN"/>
    <property type="match status" value="1"/>
</dbReference>
<feature type="transmembrane region" description="Helical" evidence="6">
    <location>
        <begin position="248"/>
        <end position="271"/>
    </location>
</feature>
<feature type="transmembrane region" description="Helical" evidence="6">
    <location>
        <begin position="222"/>
        <end position="242"/>
    </location>
</feature>
<dbReference type="InterPro" id="IPR050833">
    <property type="entry name" value="Poly_Biosynth_Transport"/>
</dbReference>
<evidence type="ECO:0000256" key="4">
    <source>
        <dbReference type="ARBA" id="ARBA00022989"/>
    </source>
</evidence>
<feature type="transmembrane region" description="Helical" evidence="6">
    <location>
        <begin position="358"/>
        <end position="380"/>
    </location>
</feature>
<reference evidence="8" key="1">
    <citation type="journal article" date="2019" name="Int. J. Syst. Evol. Microbiol.">
        <title>The Global Catalogue of Microorganisms (GCM) 10K type strain sequencing project: providing services to taxonomists for standard genome sequencing and annotation.</title>
        <authorList>
            <consortium name="The Broad Institute Genomics Platform"/>
            <consortium name="The Broad Institute Genome Sequencing Center for Infectious Disease"/>
            <person name="Wu L."/>
            <person name="Ma J."/>
        </authorList>
    </citation>
    <scope>NUCLEOTIDE SEQUENCE [LARGE SCALE GENOMIC DNA]</scope>
    <source>
        <strain evidence="8">YIM 94188</strain>
    </source>
</reference>
<comment type="caution">
    <text evidence="7">The sequence shown here is derived from an EMBL/GenBank/DDBJ whole genome shotgun (WGS) entry which is preliminary data.</text>
</comment>
<feature type="transmembrane region" description="Helical" evidence="6">
    <location>
        <begin position="386"/>
        <end position="407"/>
    </location>
</feature>
<dbReference type="EMBL" id="JBHSNS010000001">
    <property type="protein sequence ID" value="MFC5727421.1"/>
    <property type="molecule type" value="Genomic_DNA"/>
</dbReference>
<feature type="transmembrane region" description="Helical" evidence="6">
    <location>
        <begin position="53"/>
        <end position="77"/>
    </location>
</feature>
<feature type="transmembrane region" description="Helical" evidence="6">
    <location>
        <begin position="292"/>
        <end position="310"/>
    </location>
</feature>
<keyword evidence="3 6" id="KW-0812">Transmembrane</keyword>
<feature type="transmembrane region" description="Helical" evidence="6">
    <location>
        <begin position="178"/>
        <end position="201"/>
    </location>
</feature>
<feature type="transmembrane region" description="Helical" evidence="6">
    <location>
        <begin position="322"/>
        <end position="346"/>
    </location>
</feature>
<evidence type="ECO:0000256" key="3">
    <source>
        <dbReference type="ARBA" id="ARBA00022692"/>
    </source>
</evidence>
<feature type="transmembrane region" description="Helical" evidence="6">
    <location>
        <begin position="89"/>
        <end position="111"/>
    </location>
</feature>
<evidence type="ECO:0000256" key="1">
    <source>
        <dbReference type="ARBA" id="ARBA00004651"/>
    </source>
</evidence>
<keyword evidence="2" id="KW-1003">Cell membrane</keyword>
<evidence type="ECO:0000313" key="7">
    <source>
        <dbReference type="EMBL" id="MFC5727421.1"/>
    </source>
</evidence>
<dbReference type="Proteomes" id="UP001596072">
    <property type="component" value="Unassembled WGS sequence"/>
</dbReference>
<evidence type="ECO:0000256" key="5">
    <source>
        <dbReference type="ARBA" id="ARBA00023136"/>
    </source>
</evidence>
<keyword evidence="4 6" id="KW-1133">Transmembrane helix</keyword>
<dbReference type="RefSeq" id="WP_136433435.1">
    <property type="nucleotide sequence ID" value="NZ_JBHSNS010000001.1"/>
</dbReference>
<evidence type="ECO:0000256" key="2">
    <source>
        <dbReference type="ARBA" id="ARBA00022475"/>
    </source>
</evidence>
<protein>
    <recommendedName>
        <fullName evidence="9">Lipopolysaccharide biosynthesis protein</fullName>
    </recommendedName>
</protein>
<keyword evidence="5 6" id="KW-0472">Membrane</keyword>
<sequence>MTDGLTAQEPGSPTSAGRRLGLVTVDQVLSGVVNVAALVWVAHATSPIAFGEFSLVMMVFMVAQVAFRSLVSTTVLVHPEDADHRARSVLGSAALLSSAAGLVCIVAALGLRAVGSGLGVPLLVLGLALPLLLMQDVGRYLAIARHRPSYAVALDLVWMAGLAVGFPVLQMLGSATLGWLVAVWAASGAVAGLVVLVQYGMPARDGLRWVRDRWDFSWRSMVSGLTASATVLVTSSLMALFSSPVAVAAFRAATLLASPSTAVQMAVSTSAATDIARERDDLAAVTRHMRRAIAIAAAIGVANLIVLVFLPDVIGRMLLGEAWTIVEPFMLAVSLRIVLMSAQAGIRASLIGRHRIQLAMVTDIVSMVLVGLTMVAGAALGDVAGALWGMAAGTGVSTLCWYVALWWDGREPREDAAPVAGQMPVRRNK</sequence>
<proteinExistence type="predicted"/>
<organism evidence="7 8">
    <name type="scientific">Nocardioides vastitatis</name>
    <dbReference type="NCBI Taxonomy" id="2568655"/>
    <lineage>
        <taxon>Bacteria</taxon>
        <taxon>Bacillati</taxon>
        <taxon>Actinomycetota</taxon>
        <taxon>Actinomycetes</taxon>
        <taxon>Propionibacteriales</taxon>
        <taxon>Nocardioidaceae</taxon>
        <taxon>Nocardioides</taxon>
    </lineage>
</organism>
<gene>
    <name evidence="7" type="ORF">ACFPQB_00730</name>
</gene>
<evidence type="ECO:0000313" key="8">
    <source>
        <dbReference type="Proteomes" id="UP001596072"/>
    </source>
</evidence>
<dbReference type="PANTHER" id="PTHR30250">
    <property type="entry name" value="PST FAMILY PREDICTED COLANIC ACID TRANSPORTER"/>
    <property type="match status" value="1"/>
</dbReference>